<accession>A0A2T8FFS9</accession>
<reference evidence="7 8" key="1">
    <citation type="submission" date="2018-04" db="EMBL/GenBank/DDBJ databases">
        <title>Genome of Nocardioides gansuensis WSJ-1.</title>
        <authorList>
            <person name="Wu S."/>
            <person name="Wang G."/>
        </authorList>
    </citation>
    <scope>NUCLEOTIDE SEQUENCE [LARGE SCALE GENOMIC DNA]</scope>
    <source>
        <strain evidence="7 8">WSJ-1</strain>
    </source>
</reference>
<feature type="transmembrane region" description="Helical" evidence="6">
    <location>
        <begin position="352"/>
        <end position="370"/>
    </location>
</feature>
<dbReference type="Proteomes" id="UP000246018">
    <property type="component" value="Unassembled WGS sequence"/>
</dbReference>
<feature type="transmembrane region" description="Helical" evidence="6">
    <location>
        <begin position="310"/>
        <end position="331"/>
    </location>
</feature>
<feature type="transmembrane region" description="Helical" evidence="6">
    <location>
        <begin position="228"/>
        <end position="248"/>
    </location>
</feature>
<feature type="transmembrane region" description="Helical" evidence="6">
    <location>
        <begin position="39"/>
        <end position="61"/>
    </location>
</feature>
<comment type="subcellular location">
    <subcellularLocation>
        <location evidence="1">Membrane</location>
        <topology evidence="1">Multi-pass membrane protein</topology>
    </subcellularLocation>
</comment>
<evidence type="ECO:0000256" key="1">
    <source>
        <dbReference type="ARBA" id="ARBA00004141"/>
    </source>
</evidence>
<evidence type="ECO:0000256" key="2">
    <source>
        <dbReference type="ARBA" id="ARBA00008974"/>
    </source>
</evidence>
<keyword evidence="8" id="KW-1185">Reference proteome</keyword>
<comment type="caution">
    <text evidence="7">The sequence shown here is derived from an EMBL/GenBank/DDBJ whole genome shotgun (WGS) entry which is preliminary data.</text>
</comment>
<dbReference type="PANTHER" id="PTHR30618">
    <property type="entry name" value="NCS1 FAMILY PURINE/PYRIMIDINE TRANSPORTER"/>
    <property type="match status" value="1"/>
</dbReference>
<keyword evidence="3 6" id="KW-0812">Transmembrane</keyword>
<evidence type="ECO:0000256" key="6">
    <source>
        <dbReference type="SAM" id="Phobius"/>
    </source>
</evidence>
<dbReference type="PANTHER" id="PTHR30618:SF6">
    <property type="entry name" value="NCS1 FAMILY NUCLEOBASE:CATION SYMPORTER-1"/>
    <property type="match status" value="1"/>
</dbReference>
<dbReference type="Gene3D" id="1.10.4160.10">
    <property type="entry name" value="Hydantoin permease"/>
    <property type="match status" value="1"/>
</dbReference>
<proteinExistence type="inferred from homology"/>
<dbReference type="GO" id="GO:0015205">
    <property type="term" value="F:nucleobase transmembrane transporter activity"/>
    <property type="evidence" value="ECO:0007669"/>
    <property type="project" value="TreeGrafter"/>
</dbReference>
<evidence type="ECO:0000313" key="8">
    <source>
        <dbReference type="Proteomes" id="UP000246018"/>
    </source>
</evidence>
<dbReference type="InterPro" id="IPR045225">
    <property type="entry name" value="Uracil/uridine/allantoin_perm"/>
</dbReference>
<sequence length="500" mass="53841">MSHDVETGDHGMTVTPSSRLWNEDLAPTTERTWGTYSLFAMWMSDVHSIGGYAFAAGLFFLGLVGWQVFIALVLGITVVFFLMNLTGFAGQKTGVPFPVIARISFGVYGANLAALIRAMIAIAWYGIQTWLASQAVVVLAISARPSLAQHTDGGFAGLSPLGWVAFAVLWVLQLLVIRRGMETVRRFQDWAGPAIWLVMFVLAGWILIEAGSDFSLDLGADTKSGGAAVHAFLAAMALTITYFSTLLLNFCDFSRFAPDRRTVVRGNFWGLPVNFLAFAVVTVVCTAGSISVFGEAITDPVAIVERIDNVWVTVIGAVTFVIATIGINVVANFVSASYDLANVAPKWIDFRRGGLISAVVAALITPWHLYSSPVAINYFLGGLGALLGPLFGVIFVDYFLVRRQHVVVEELYLADARSRYYYSNGWNPKALIAGTPAAVVALVVALYKPLADWAPFSWFVGVAIAGALYYAIARRGVRTVVMPGEGETVPTASGQEGAHG</sequence>
<feature type="transmembrane region" description="Helical" evidence="6">
    <location>
        <begin position="453"/>
        <end position="472"/>
    </location>
</feature>
<feature type="transmembrane region" description="Helical" evidence="6">
    <location>
        <begin position="155"/>
        <end position="177"/>
    </location>
</feature>
<evidence type="ECO:0000256" key="4">
    <source>
        <dbReference type="ARBA" id="ARBA00022989"/>
    </source>
</evidence>
<feature type="transmembrane region" description="Helical" evidence="6">
    <location>
        <begin position="376"/>
        <end position="401"/>
    </location>
</feature>
<organism evidence="7 8">
    <name type="scientific">Nocardioides gansuensis</name>
    <dbReference type="NCBI Taxonomy" id="2138300"/>
    <lineage>
        <taxon>Bacteria</taxon>
        <taxon>Bacillati</taxon>
        <taxon>Actinomycetota</taxon>
        <taxon>Actinomycetes</taxon>
        <taxon>Propionibacteriales</taxon>
        <taxon>Nocardioidaceae</taxon>
        <taxon>Nocardioides</taxon>
    </lineage>
</organism>
<keyword evidence="4 6" id="KW-1133">Transmembrane helix</keyword>
<evidence type="ECO:0000256" key="5">
    <source>
        <dbReference type="ARBA" id="ARBA00023136"/>
    </source>
</evidence>
<feature type="transmembrane region" description="Helical" evidence="6">
    <location>
        <begin position="430"/>
        <end position="447"/>
    </location>
</feature>
<feature type="transmembrane region" description="Helical" evidence="6">
    <location>
        <begin position="68"/>
        <end position="89"/>
    </location>
</feature>
<dbReference type="AlphaFoldDB" id="A0A2T8FFS9"/>
<dbReference type="Pfam" id="PF02133">
    <property type="entry name" value="Transp_cyt_pur"/>
    <property type="match status" value="1"/>
</dbReference>
<evidence type="ECO:0000256" key="3">
    <source>
        <dbReference type="ARBA" id="ARBA00022692"/>
    </source>
</evidence>
<dbReference type="OrthoDB" id="6083029at2"/>
<name>A0A2T8FFS9_9ACTN</name>
<feature type="transmembrane region" description="Helical" evidence="6">
    <location>
        <begin position="95"/>
        <end position="115"/>
    </location>
</feature>
<dbReference type="EMBL" id="QDGZ01000001">
    <property type="protein sequence ID" value="PVG84550.1"/>
    <property type="molecule type" value="Genomic_DNA"/>
</dbReference>
<evidence type="ECO:0000313" key="7">
    <source>
        <dbReference type="EMBL" id="PVG84550.1"/>
    </source>
</evidence>
<comment type="similarity">
    <text evidence="2">Belongs to the purine-cytosine permease (2.A.39) family.</text>
</comment>
<dbReference type="RefSeq" id="WP_116570683.1">
    <property type="nucleotide sequence ID" value="NZ_QDGZ01000001.1"/>
</dbReference>
<dbReference type="GO" id="GO:0005886">
    <property type="term" value="C:plasma membrane"/>
    <property type="evidence" value="ECO:0007669"/>
    <property type="project" value="TreeGrafter"/>
</dbReference>
<keyword evidence="5 6" id="KW-0472">Membrane</keyword>
<gene>
    <name evidence="7" type="ORF">DDE18_02800</name>
</gene>
<feature type="transmembrane region" description="Helical" evidence="6">
    <location>
        <begin position="268"/>
        <end position="290"/>
    </location>
</feature>
<feature type="transmembrane region" description="Helical" evidence="6">
    <location>
        <begin position="189"/>
        <end position="208"/>
    </location>
</feature>
<dbReference type="CDD" id="cd11555">
    <property type="entry name" value="SLC-NCS1sbd_u1"/>
    <property type="match status" value="1"/>
</dbReference>
<feature type="transmembrane region" description="Helical" evidence="6">
    <location>
        <begin position="122"/>
        <end position="143"/>
    </location>
</feature>
<protein>
    <submittedName>
        <fullName evidence="7">Nitrate reductase</fullName>
    </submittedName>
</protein>
<dbReference type="InterPro" id="IPR001248">
    <property type="entry name" value="Pur-cyt_permease"/>
</dbReference>